<dbReference type="PANTHER" id="PTHR11695">
    <property type="entry name" value="ALCOHOL DEHYDROGENASE RELATED"/>
    <property type="match status" value="1"/>
</dbReference>
<dbReference type="Pfam" id="PF08240">
    <property type="entry name" value="ADH_N"/>
    <property type="match status" value="1"/>
</dbReference>
<evidence type="ECO:0000259" key="2">
    <source>
        <dbReference type="SMART" id="SM00829"/>
    </source>
</evidence>
<dbReference type="InterPro" id="IPR002364">
    <property type="entry name" value="Quin_OxRdtase/zeta-crystal_CS"/>
</dbReference>
<dbReference type="InterPro" id="IPR050700">
    <property type="entry name" value="YIM1/Zinc_Alcohol_DH_Fams"/>
</dbReference>
<dbReference type="SUPFAM" id="SSF51735">
    <property type="entry name" value="NAD(P)-binding Rossmann-fold domains"/>
    <property type="match status" value="1"/>
</dbReference>
<dbReference type="SUPFAM" id="SSF50129">
    <property type="entry name" value="GroES-like"/>
    <property type="match status" value="1"/>
</dbReference>
<dbReference type="AlphaFoldDB" id="A0A239TN31"/>
<keyword evidence="4" id="KW-1185">Reference proteome</keyword>
<dbReference type="PROSITE" id="PS01162">
    <property type="entry name" value="QOR_ZETA_CRYSTAL"/>
    <property type="match status" value="1"/>
</dbReference>
<dbReference type="CDD" id="cd05289">
    <property type="entry name" value="MDR_like_2"/>
    <property type="match status" value="1"/>
</dbReference>
<dbReference type="Pfam" id="PF13602">
    <property type="entry name" value="ADH_zinc_N_2"/>
    <property type="match status" value="1"/>
</dbReference>
<gene>
    <name evidence="3" type="ORF">SPI02_14280</name>
</gene>
<dbReference type="SMART" id="SM00829">
    <property type="entry name" value="PKS_ER"/>
    <property type="match status" value="1"/>
</dbReference>
<dbReference type="OrthoDB" id="9792162at2"/>
<proteinExistence type="predicted"/>
<evidence type="ECO:0000313" key="4">
    <source>
        <dbReference type="Proteomes" id="UP000321736"/>
    </source>
</evidence>
<comment type="caution">
    <text evidence="3">The sequence shown here is derived from an EMBL/GenBank/DDBJ whole genome shotgun (WGS) entry which is preliminary data.</text>
</comment>
<dbReference type="InterPro" id="IPR036291">
    <property type="entry name" value="NAD(P)-bd_dom_sf"/>
</dbReference>
<dbReference type="Proteomes" id="UP000321736">
    <property type="component" value="Unassembled WGS sequence"/>
</dbReference>
<evidence type="ECO:0000313" key="3">
    <source>
        <dbReference type="EMBL" id="GEP84843.1"/>
    </source>
</evidence>
<accession>A0A239TN31</accession>
<dbReference type="InterPro" id="IPR013154">
    <property type="entry name" value="ADH-like_N"/>
</dbReference>
<dbReference type="RefSeq" id="WP_095103449.1">
    <property type="nucleotide sequence ID" value="NZ_BKAR01000015.1"/>
</dbReference>
<protein>
    <submittedName>
        <fullName evidence="3">NADPH:quinone reductase</fullName>
    </submittedName>
</protein>
<keyword evidence="1" id="KW-0560">Oxidoreductase</keyword>
<organism evidence="3 4">
    <name type="scientific">Staphylococcus piscifermentans</name>
    <dbReference type="NCBI Taxonomy" id="70258"/>
    <lineage>
        <taxon>Bacteria</taxon>
        <taxon>Bacillati</taxon>
        <taxon>Bacillota</taxon>
        <taxon>Bacilli</taxon>
        <taxon>Bacillales</taxon>
        <taxon>Staphylococcaceae</taxon>
        <taxon>Staphylococcus</taxon>
    </lineage>
</organism>
<dbReference type="EMBL" id="BKAR01000015">
    <property type="protein sequence ID" value="GEP84843.1"/>
    <property type="molecule type" value="Genomic_DNA"/>
</dbReference>
<dbReference type="PANTHER" id="PTHR11695:SF294">
    <property type="entry name" value="RETICULON-4-INTERACTING PROTEIN 1, MITOCHONDRIAL"/>
    <property type="match status" value="1"/>
</dbReference>
<dbReference type="InterPro" id="IPR011032">
    <property type="entry name" value="GroES-like_sf"/>
</dbReference>
<name>A0A239TN31_9STAP</name>
<dbReference type="Gene3D" id="3.40.50.720">
    <property type="entry name" value="NAD(P)-binding Rossmann-like Domain"/>
    <property type="match status" value="1"/>
</dbReference>
<dbReference type="Gene3D" id="3.90.180.10">
    <property type="entry name" value="Medium-chain alcohol dehydrogenases, catalytic domain"/>
    <property type="match status" value="1"/>
</dbReference>
<reference evidence="3 4" key="1">
    <citation type="submission" date="2019-07" db="EMBL/GenBank/DDBJ databases">
        <title>Whole genome shotgun sequence of Staphylococcus piscifermentans NBRC 109625.</title>
        <authorList>
            <person name="Hosoyama A."/>
            <person name="Uohara A."/>
            <person name="Ohji S."/>
            <person name="Ichikawa N."/>
        </authorList>
    </citation>
    <scope>NUCLEOTIDE SEQUENCE [LARGE SCALE GENOMIC DNA]</scope>
    <source>
        <strain evidence="3 4">NBRC 109625</strain>
    </source>
</reference>
<dbReference type="GO" id="GO:0016491">
    <property type="term" value="F:oxidoreductase activity"/>
    <property type="evidence" value="ECO:0007669"/>
    <property type="project" value="UniProtKB-KW"/>
</dbReference>
<dbReference type="InterPro" id="IPR020843">
    <property type="entry name" value="ER"/>
</dbReference>
<feature type="domain" description="Enoyl reductase (ER)" evidence="2">
    <location>
        <begin position="12"/>
        <end position="327"/>
    </location>
</feature>
<sequence>MEAVRIHKYSKSIRPQLDEVAVPEVQENEVLVKIHAASVNPIDFKAAQGGIMRLFFNEKTPYVMGHDFAGEVVQTGKCVTKFHVGEAVYGMSIGAFAEYIAVTENQLATMPANLSYEEAAALPMAGLTAYQALHDYMHLSAGQKVLIQAGSGGVGSFAIQLAKVLGADVATTTSARNREFVEDLGADKVVDYHEQNFAEVLKHYDGVFDTLGGDNLMKAFKILKPHGTVVSINGIPDARTAVELDLPLWKKYLLRFAARKINKAADERQVYYRFIFTRDSRKALNKIRKWVEAERIRPVIDKIFDLSETKEALAYIQEGHARGKVIIRVTENEI</sequence>
<dbReference type="GO" id="GO:0008270">
    <property type="term" value="F:zinc ion binding"/>
    <property type="evidence" value="ECO:0007669"/>
    <property type="project" value="InterPro"/>
</dbReference>
<evidence type="ECO:0000256" key="1">
    <source>
        <dbReference type="ARBA" id="ARBA00023002"/>
    </source>
</evidence>